<dbReference type="AlphaFoldDB" id="A0A915BV60"/>
<proteinExistence type="predicted"/>
<organism evidence="1 2">
    <name type="scientific">Parascaris univalens</name>
    <name type="common">Nematode worm</name>
    <dbReference type="NCBI Taxonomy" id="6257"/>
    <lineage>
        <taxon>Eukaryota</taxon>
        <taxon>Metazoa</taxon>
        <taxon>Ecdysozoa</taxon>
        <taxon>Nematoda</taxon>
        <taxon>Chromadorea</taxon>
        <taxon>Rhabditida</taxon>
        <taxon>Spirurina</taxon>
        <taxon>Ascaridomorpha</taxon>
        <taxon>Ascaridoidea</taxon>
        <taxon>Ascarididae</taxon>
        <taxon>Parascaris</taxon>
    </lineage>
</organism>
<name>A0A915BV60_PARUN</name>
<reference evidence="2" key="1">
    <citation type="submission" date="2022-11" db="UniProtKB">
        <authorList>
            <consortium name="WormBaseParasite"/>
        </authorList>
    </citation>
    <scope>IDENTIFICATION</scope>
</reference>
<evidence type="ECO:0000313" key="2">
    <source>
        <dbReference type="WBParaSite" id="PgR062_g023_t01"/>
    </source>
</evidence>
<dbReference type="Proteomes" id="UP000887569">
    <property type="component" value="Unplaced"/>
</dbReference>
<dbReference type="WBParaSite" id="PgR062_g023_t01">
    <property type="protein sequence ID" value="PgR062_g023_t01"/>
    <property type="gene ID" value="PgR062_g023"/>
</dbReference>
<sequence length="268" mass="30952">LWAPASGLYINNIQDSFQITEMVLLGIVTLAMVMHECTSVWLGEEYWSIVNKDGSLRDGRTTADFLTFDAINNKAPMQNAYVAFLIIYDAQGHYETFGQAYVDYGSVCGRFVDRYGRNLKLCGGFRVLSRKADHSENRNPFKFVRSESAKIENAVEYRGKQAAMISSWHYEESHYGSAIMKRKTAETVTYNGAVVQVSHIDDPIFFNKRVFILTKLSSYEYNEIPIQPPPVENRNEPIYHTPDEERYKYFNSPPEESETELWQFFHKV</sequence>
<evidence type="ECO:0000313" key="1">
    <source>
        <dbReference type="Proteomes" id="UP000887569"/>
    </source>
</evidence>
<accession>A0A915BV60</accession>
<keyword evidence="1" id="KW-1185">Reference proteome</keyword>
<protein>
    <submittedName>
        <fullName evidence="2">Uncharacterized protein</fullName>
    </submittedName>
</protein>